<dbReference type="AlphaFoldDB" id="A0A9P1E3N7"/>
<dbReference type="Pfam" id="PF03283">
    <property type="entry name" value="PAE"/>
    <property type="match status" value="1"/>
</dbReference>
<dbReference type="EMBL" id="CAMAPE010000010">
    <property type="protein sequence ID" value="CAH9076493.1"/>
    <property type="molecule type" value="Genomic_DNA"/>
</dbReference>
<name>A0A9P1E3N7_CUSEU</name>
<dbReference type="InterPro" id="IPR029058">
    <property type="entry name" value="AB_hydrolase_fold"/>
</dbReference>
<keyword evidence="6" id="KW-0732">Signal</keyword>
<keyword evidence="6" id="KW-0378">Hydrolase</keyword>
<keyword evidence="5 6" id="KW-0961">Cell wall biogenesis/degradation</keyword>
<dbReference type="GO" id="GO:0071555">
    <property type="term" value="P:cell wall organization"/>
    <property type="evidence" value="ECO:0007669"/>
    <property type="project" value="UniProtKB-KW"/>
</dbReference>
<evidence type="ECO:0000313" key="8">
    <source>
        <dbReference type="Proteomes" id="UP001152484"/>
    </source>
</evidence>
<dbReference type="OrthoDB" id="1255450at2759"/>
<dbReference type="InterPro" id="IPR004963">
    <property type="entry name" value="PAE/NOTUM"/>
</dbReference>
<evidence type="ECO:0000256" key="2">
    <source>
        <dbReference type="ARBA" id="ARBA00004191"/>
    </source>
</evidence>
<keyword evidence="8" id="KW-1185">Reference proteome</keyword>
<reference evidence="7" key="1">
    <citation type="submission" date="2022-07" db="EMBL/GenBank/DDBJ databases">
        <authorList>
            <person name="Macas J."/>
            <person name="Novak P."/>
            <person name="Neumann P."/>
        </authorList>
    </citation>
    <scope>NUCLEOTIDE SEQUENCE</scope>
</reference>
<evidence type="ECO:0000256" key="1">
    <source>
        <dbReference type="ARBA" id="ARBA00003534"/>
    </source>
</evidence>
<evidence type="ECO:0000256" key="3">
    <source>
        <dbReference type="ARBA" id="ARBA00005784"/>
    </source>
</evidence>
<evidence type="ECO:0000256" key="4">
    <source>
        <dbReference type="ARBA" id="ARBA00022512"/>
    </source>
</evidence>
<comment type="caution">
    <text evidence="7">The sequence shown here is derived from an EMBL/GenBank/DDBJ whole genome shotgun (WGS) entry which is preliminary data.</text>
</comment>
<gene>
    <name evidence="7" type="ORF">CEURO_LOCUS5854</name>
</gene>
<dbReference type="PANTHER" id="PTHR21562">
    <property type="entry name" value="NOTUM-RELATED"/>
    <property type="match status" value="1"/>
</dbReference>
<dbReference type="GO" id="GO:0009505">
    <property type="term" value="C:plant-type cell wall"/>
    <property type="evidence" value="ECO:0007669"/>
    <property type="project" value="TreeGrafter"/>
</dbReference>
<dbReference type="SUPFAM" id="SSF53474">
    <property type="entry name" value="alpha/beta-Hydrolases"/>
    <property type="match status" value="1"/>
</dbReference>
<dbReference type="PANTHER" id="PTHR21562:SF93">
    <property type="entry name" value="PECTIN ACETYLESTERASE 8"/>
    <property type="match status" value="1"/>
</dbReference>
<dbReference type="Proteomes" id="UP001152484">
    <property type="component" value="Unassembled WGS sequence"/>
</dbReference>
<organism evidence="7 8">
    <name type="scientific">Cuscuta europaea</name>
    <name type="common">European dodder</name>
    <dbReference type="NCBI Taxonomy" id="41803"/>
    <lineage>
        <taxon>Eukaryota</taxon>
        <taxon>Viridiplantae</taxon>
        <taxon>Streptophyta</taxon>
        <taxon>Embryophyta</taxon>
        <taxon>Tracheophyta</taxon>
        <taxon>Spermatophyta</taxon>
        <taxon>Magnoliopsida</taxon>
        <taxon>eudicotyledons</taxon>
        <taxon>Gunneridae</taxon>
        <taxon>Pentapetalae</taxon>
        <taxon>asterids</taxon>
        <taxon>lamiids</taxon>
        <taxon>Solanales</taxon>
        <taxon>Convolvulaceae</taxon>
        <taxon>Cuscuteae</taxon>
        <taxon>Cuscuta</taxon>
        <taxon>Cuscuta subgen. Cuscuta</taxon>
    </lineage>
</organism>
<feature type="signal peptide" evidence="6">
    <location>
        <begin position="1"/>
        <end position="29"/>
    </location>
</feature>
<accession>A0A9P1E3N7</accession>
<evidence type="ECO:0000256" key="5">
    <source>
        <dbReference type="ARBA" id="ARBA00023316"/>
    </source>
</evidence>
<evidence type="ECO:0000256" key="6">
    <source>
        <dbReference type="RuleBase" id="RU363114"/>
    </source>
</evidence>
<dbReference type="Gene3D" id="3.40.50.1820">
    <property type="entry name" value="alpha/beta hydrolase"/>
    <property type="match status" value="1"/>
</dbReference>
<dbReference type="EC" id="3.1.1.-" evidence="6"/>
<keyword evidence="4 6" id="KW-0134">Cell wall</keyword>
<proteinExistence type="inferred from homology"/>
<comment type="similarity">
    <text evidence="3 6">Belongs to the pectinacetylesterase family.</text>
</comment>
<dbReference type="GO" id="GO:0052793">
    <property type="term" value="F:pectin acetylesterase activity"/>
    <property type="evidence" value="ECO:0007669"/>
    <property type="project" value="TreeGrafter"/>
</dbReference>
<sequence length="389" mass="43243">MGISTRSRQGISLLICCFVIFVQSKGSEAQMVYKTVVESASAEGAVCLDGSPPAYILDRGSDEGAQNWLVYVQGGGWCINNTNYDTADNSVQSCTERATGELGSSFLMTPMEFNKSVFGNESRLSYFYNWNRVILKYCDGGSFLGDVDQPDPDTKLYYRGARIFKALTRYLMENAGLKDAQNVLLAGGSAGGVGVMAHCDNFRSLFPDNVRVKCLADSSLFLHVNDPKRAEWFEGLFGNVVGLHKPEKALPTECTSKMDTLSCFFPKNLVQYVKTPIFIINPAQDSFQVRHTFWEDLYLQVKNNTVGPADMALLKDFRQQIISALPQQSDKNGYIITSRFGHSLGSGIGYKLSMFADASSKSFETALVDWFFDRSPANFIDPREEPFYS</sequence>
<comment type="subcellular location">
    <subcellularLocation>
        <location evidence="2 6">Secreted</location>
        <location evidence="2 6">Cell wall</location>
    </subcellularLocation>
</comment>
<feature type="chain" id="PRO_5040537842" description="Pectin acetylesterase" evidence="6">
    <location>
        <begin position="30"/>
        <end position="389"/>
    </location>
</feature>
<comment type="function">
    <text evidence="1 6">Hydrolyzes acetyl esters in homogalacturonan regions of pectin. In type I primary cell wall, galacturonic acid residues of pectin can be acetylated at the O-2 and O-3 positions. Decreasing the degree of acetylation of pectin gels in vitro alters their physical properties.</text>
</comment>
<protein>
    <recommendedName>
        <fullName evidence="6">Pectin acetylesterase</fullName>
        <ecNumber evidence="6">3.1.1.-</ecNumber>
    </recommendedName>
</protein>
<keyword evidence="6" id="KW-0964">Secreted</keyword>
<evidence type="ECO:0000313" key="7">
    <source>
        <dbReference type="EMBL" id="CAH9076493.1"/>
    </source>
</evidence>